<protein>
    <submittedName>
        <fullName evidence="1">Uncharacterized protein</fullName>
    </submittedName>
</protein>
<dbReference type="Proteomes" id="UP001153331">
    <property type="component" value="Unassembled WGS sequence"/>
</dbReference>
<evidence type="ECO:0000313" key="1">
    <source>
        <dbReference type="EMBL" id="KAJ8115310.1"/>
    </source>
</evidence>
<evidence type="ECO:0000313" key="2">
    <source>
        <dbReference type="Proteomes" id="UP001153331"/>
    </source>
</evidence>
<accession>A0ACC2IJD8</accession>
<sequence length="687" mass="76268">MLYSSRLQKMERPVRSFRSFIRAIPPRPGPNKTLSPPSPKPTLQTNPSLSSITTVQTRSTRLSLWEAPPSWDNNDSNQDQTTPPFALRQYSPLIPEPPEDIAAMQANPVLWQQGHGPFQQTPLDPIRERTTVTPDIPPRNPSRLSMSLSTPATLRGNSRDTMQTVSSKYSTGTLYDELLAEEVEPAFSKGAADTEVPSPLDLIAALSDKKLKDKAIDSLESESLCDQGNTCGVQYQRSDSAELEDDDRLTTQDDTLKTFRKATNGQPDLSPDQEDGLEASKKRQALMFAQDYHNVLSDQAFDDNYQTMYNAPPRLPPIDRDLAPLPLTWRKDSDCPSVSQTPQRPELLTNSSSGRYKNFRTMSSWVNHHMRRDPRTALNQRSVSEPTGTSRIHLPEADVDRHSKNENRLANIVQHGRDLISRKFLRRQSEPAKPILISYPLPQQPAQVPAEPTSPAVSFEIATPVLRLPGGLTIVRQSSSTLRPHTANGTPSAPMDNPTMPDLALPDLLVSTPSRSTTSRRGSYQSTASQPQASTSNRIRRKLSLPLATPSALRISRSTTSLPTLKPQEDIPPLPTPYKPPRTRRRSHNIGSQLSAPQSLHSFDQYAPDTLEAVIHKLNLFEKAKHAHDVWRKHQKDIKTERLKQSIKLVGPADAKNVAGYIDCTAEGRPSKDSGIGETVSVGRTSN</sequence>
<name>A0ACC2IJD8_9PLEO</name>
<proteinExistence type="predicted"/>
<comment type="caution">
    <text evidence="1">The sequence shown here is derived from an EMBL/GenBank/DDBJ whole genome shotgun (WGS) entry which is preliminary data.</text>
</comment>
<organism evidence="1 2">
    <name type="scientific">Boeremia exigua</name>
    <dbReference type="NCBI Taxonomy" id="749465"/>
    <lineage>
        <taxon>Eukaryota</taxon>
        <taxon>Fungi</taxon>
        <taxon>Dikarya</taxon>
        <taxon>Ascomycota</taxon>
        <taxon>Pezizomycotina</taxon>
        <taxon>Dothideomycetes</taxon>
        <taxon>Pleosporomycetidae</taxon>
        <taxon>Pleosporales</taxon>
        <taxon>Pleosporineae</taxon>
        <taxon>Didymellaceae</taxon>
        <taxon>Boeremia</taxon>
    </lineage>
</organism>
<gene>
    <name evidence="1" type="ORF">OPT61_g3019</name>
</gene>
<reference evidence="1" key="1">
    <citation type="submission" date="2022-11" db="EMBL/GenBank/DDBJ databases">
        <title>Genome Sequence of Boeremia exigua.</title>
        <authorList>
            <person name="Buettner E."/>
        </authorList>
    </citation>
    <scope>NUCLEOTIDE SEQUENCE</scope>
    <source>
        <strain evidence="1">CU02</strain>
    </source>
</reference>
<keyword evidence="2" id="KW-1185">Reference proteome</keyword>
<dbReference type="EMBL" id="JAPHNI010000147">
    <property type="protein sequence ID" value="KAJ8115310.1"/>
    <property type="molecule type" value="Genomic_DNA"/>
</dbReference>